<name>A0A165S2Q1_9APHY</name>
<feature type="compositionally biased region" description="Basic residues" evidence="1">
    <location>
        <begin position="76"/>
        <end position="86"/>
    </location>
</feature>
<sequence length="423" mass="45562">MFPKDAEATLSNSTSAADRPHNLPEPEQGDKPPSHDITVQRNAELLAECGIKTRDFAYESKLPPIRSVPHIPVQRVRPRASPLKRKRQEDDEPADDYEGQTFSFDAEKGGTTIGLRPRKKPRQVERTPTEPADIEEPPPAVSPQPMRTYGYANMPSFVRRPRRTLRPASQARTPPRATPSPTSAPVAGPSQAVGDVSPSQGESQGTSQDTDGWVPTPLMTPQGSLHERVDVSSAIPASQLDTPSGLPPPEDVTYSQLGFTPDRSPSQVPRRCSPPPSPIRALAFTPTSGTPSGSSPSPPSPPPARRRRAPAPASANTRGSLRKTRQHDVSEPTTSVRTSRYNLRERTRIAPVRATAAIKSRVVRAMSSRQDAVGKCPSPGKKGKAAQSSPPKRGAMPSPSKRAAKSSPPKRTTRKTAKQALLG</sequence>
<evidence type="ECO:0000313" key="3">
    <source>
        <dbReference type="Proteomes" id="UP000076727"/>
    </source>
</evidence>
<gene>
    <name evidence="2" type="ORF">DAEQUDRAFT_763690</name>
</gene>
<feature type="region of interest" description="Disordered" evidence="1">
    <location>
        <begin position="59"/>
        <end position="348"/>
    </location>
</feature>
<accession>A0A165S2Q1</accession>
<dbReference type="AlphaFoldDB" id="A0A165S2Q1"/>
<feature type="compositionally biased region" description="Low complexity" evidence="1">
    <location>
        <begin position="171"/>
        <end position="185"/>
    </location>
</feature>
<reference evidence="2 3" key="1">
    <citation type="journal article" date="2016" name="Mol. Biol. Evol.">
        <title>Comparative Genomics of Early-Diverging Mushroom-Forming Fungi Provides Insights into the Origins of Lignocellulose Decay Capabilities.</title>
        <authorList>
            <person name="Nagy L.G."/>
            <person name="Riley R."/>
            <person name="Tritt A."/>
            <person name="Adam C."/>
            <person name="Daum C."/>
            <person name="Floudas D."/>
            <person name="Sun H."/>
            <person name="Yadav J.S."/>
            <person name="Pangilinan J."/>
            <person name="Larsson K.H."/>
            <person name="Matsuura K."/>
            <person name="Barry K."/>
            <person name="Labutti K."/>
            <person name="Kuo R."/>
            <person name="Ohm R.A."/>
            <person name="Bhattacharya S.S."/>
            <person name="Shirouzu T."/>
            <person name="Yoshinaga Y."/>
            <person name="Martin F.M."/>
            <person name="Grigoriev I.V."/>
            <person name="Hibbett D.S."/>
        </authorList>
    </citation>
    <scope>NUCLEOTIDE SEQUENCE [LARGE SCALE GENOMIC DNA]</scope>
    <source>
        <strain evidence="2 3">L-15889</strain>
    </source>
</reference>
<protein>
    <submittedName>
        <fullName evidence="2">Uncharacterized protein</fullName>
    </submittedName>
</protein>
<feature type="compositionally biased region" description="Low complexity" evidence="1">
    <location>
        <begin position="286"/>
        <end position="295"/>
    </location>
</feature>
<feature type="compositionally biased region" description="Polar residues" evidence="1">
    <location>
        <begin position="197"/>
        <end position="210"/>
    </location>
</feature>
<feature type="compositionally biased region" description="Low complexity" evidence="1">
    <location>
        <begin position="397"/>
        <end position="410"/>
    </location>
</feature>
<feature type="region of interest" description="Disordered" evidence="1">
    <location>
        <begin position="361"/>
        <end position="423"/>
    </location>
</feature>
<keyword evidence="3" id="KW-1185">Reference proteome</keyword>
<dbReference type="OrthoDB" id="3232876at2759"/>
<proteinExistence type="predicted"/>
<evidence type="ECO:0000313" key="2">
    <source>
        <dbReference type="EMBL" id="KZT71458.1"/>
    </source>
</evidence>
<feature type="compositionally biased region" description="Polar residues" evidence="1">
    <location>
        <begin position="331"/>
        <end position="341"/>
    </location>
</feature>
<feature type="region of interest" description="Disordered" evidence="1">
    <location>
        <begin position="1"/>
        <end position="36"/>
    </location>
</feature>
<organism evidence="2 3">
    <name type="scientific">Daedalea quercina L-15889</name>
    <dbReference type="NCBI Taxonomy" id="1314783"/>
    <lineage>
        <taxon>Eukaryota</taxon>
        <taxon>Fungi</taxon>
        <taxon>Dikarya</taxon>
        <taxon>Basidiomycota</taxon>
        <taxon>Agaricomycotina</taxon>
        <taxon>Agaricomycetes</taxon>
        <taxon>Polyporales</taxon>
        <taxon>Fomitopsis</taxon>
    </lineage>
</organism>
<feature type="compositionally biased region" description="Basic and acidic residues" evidence="1">
    <location>
        <begin position="18"/>
        <end position="34"/>
    </location>
</feature>
<dbReference type="Proteomes" id="UP000076727">
    <property type="component" value="Unassembled WGS sequence"/>
</dbReference>
<evidence type="ECO:0000256" key="1">
    <source>
        <dbReference type="SAM" id="MobiDB-lite"/>
    </source>
</evidence>
<dbReference type="EMBL" id="KV429045">
    <property type="protein sequence ID" value="KZT71458.1"/>
    <property type="molecule type" value="Genomic_DNA"/>
</dbReference>